<dbReference type="Proteomes" id="UP000325313">
    <property type="component" value="Unassembled WGS sequence"/>
</dbReference>
<dbReference type="EMBL" id="VDEP01000240">
    <property type="protein sequence ID" value="KAA1120980.1"/>
    <property type="molecule type" value="Genomic_DNA"/>
</dbReference>
<name>A0A5B0PYV4_PUCGR</name>
<proteinExistence type="predicted"/>
<organism evidence="1 3">
    <name type="scientific">Puccinia graminis f. sp. tritici</name>
    <dbReference type="NCBI Taxonomy" id="56615"/>
    <lineage>
        <taxon>Eukaryota</taxon>
        <taxon>Fungi</taxon>
        <taxon>Dikarya</taxon>
        <taxon>Basidiomycota</taxon>
        <taxon>Pucciniomycotina</taxon>
        <taxon>Pucciniomycetes</taxon>
        <taxon>Pucciniales</taxon>
        <taxon>Pucciniaceae</taxon>
        <taxon>Puccinia</taxon>
    </lineage>
</organism>
<dbReference type="EMBL" id="VSWC01000040">
    <property type="protein sequence ID" value="KAA1105949.1"/>
    <property type="molecule type" value="Genomic_DNA"/>
</dbReference>
<evidence type="ECO:0000313" key="3">
    <source>
        <dbReference type="Proteomes" id="UP000324748"/>
    </source>
</evidence>
<evidence type="ECO:0000313" key="1">
    <source>
        <dbReference type="EMBL" id="KAA1105949.1"/>
    </source>
</evidence>
<reference evidence="3 4" key="1">
    <citation type="submission" date="2019-05" db="EMBL/GenBank/DDBJ databases">
        <title>Emergence of the Ug99 lineage of the wheat stem rust pathogen through somatic hybridization.</title>
        <authorList>
            <person name="Li F."/>
            <person name="Upadhyaya N.M."/>
            <person name="Sperschneider J."/>
            <person name="Matny O."/>
            <person name="Nguyen-Phuc H."/>
            <person name="Mago R."/>
            <person name="Raley C."/>
            <person name="Miller M.E."/>
            <person name="Silverstein K.A.T."/>
            <person name="Henningsen E."/>
            <person name="Hirsch C.D."/>
            <person name="Visser B."/>
            <person name="Pretorius Z.A."/>
            <person name="Steffenson B.J."/>
            <person name="Schwessinger B."/>
            <person name="Dodds P.N."/>
            <person name="Figueroa M."/>
        </authorList>
    </citation>
    <scope>NUCLEOTIDE SEQUENCE [LARGE SCALE GENOMIC DNA]</scope>
    <source>
        <strain evidence="1">21-0</strain>
        <strain evidence="2 4">Ug99</strain>
    </source>
</reference>
<dbReference type="AlphaFoldDB" id="A0A5B0PYV4"/>
<comment type="caution">
    <text evidence="1">The sequence shown here is derived from an EMBL/GenBank/DDBJ whole genome shotgun (WGS) entry which is preliminary data.</text>
</comment>
<evidence type="ECO:0000313" key="2">
    <source>
        <dbReference type="EMBL" id="KAA1120980.1"/>
    </source>
</evidence>
<protein>
    <submittedName>
        <fullName evidence="1">Uncharacterized protein</fullName>
    </submittedName>
</protein>
<gene>
    <name evidence="1" type="ORF">PGT21_024639</name>
    <name evidence="2" type="ORF">PGTUg99_024600</name>
</gene>
<sequence length="144" mass="15549">MYHGSFSTLSHRSSSVGEKHKKITDEVFTHAVLADGSVTNSPSLESMAGLNPATLTGLDILSSFGCRHSTPLVRFRQMFYIVCTESSGTTPGLAADGVDAGHGTLITLVAQWLAGGRYKEAPSRHFCRFSSSNKQSHPAHYHIQ</sequence>
<accession>A0A5B0PYV4</accession>
<dbReference type="Proteomes" id="UP000324748">
    <property type="component" value="Unassembled WGS sequence"/>
</dbReference>
<keyword evidence="3" id="KW-1185">Reference proteome</keyword>
<evidence type="ECO:0000313" key="4">
    <source>
        <dbReference type="Proteomes" id="UP000325313"/>
    </source>
</evidence>